<dbReference type="InterPro" id="IPR006016">
    <property type="entry name" value="UspA"/>
</dbReference>
<dbReference type="EMBL" id="JAAGRR010000109">
    <property type="protein sequence ID" value="NDY43004.1"/>
    <property type="molecule type" value="Genomic_DNA"/>
</dbReference>
<accession>A0A6N9TTE0</accession>
<sequence>MAERAPDAAGRTWRRLLVAVNDTETAMRAVRYVGEIAGCTAGMEVTLLHVYPEPPPDYYTAGRSLDDYRGLKEAEARRLFQRVTDLLGAHGIPRGQVRALARMSDGRTISDAILQELAAGGYGTVVLGKRGVSKAEEFLFGSVSTTVVRRASGCTVWVVG</sequence>
<dbReference type="PRINTS" id="PR01438">
    <property type="entry name" value="UNVRSLSTRESS"/>
</dbReference>
<dbReference type="InterPro" id="IPR014729">
    <property type="entry name" value="Rossmann-like_a/b/a_fold"/>
</dbReference>
<dbReference type="CDD" id="cd00293">
    <property type="entry name" value="USP-like"/>
    <property type="match status" value="1"/>
</dbReference>
<evidence type="ECO:0000313" key="4">
    <source>
        <dbReference type="Proteomes" id="UP000469346"/>
    </source>
</evidence>
<feature type="domain" description="UspA" evidence="2">
    <location>
        <begin position="13"/>
        <end position="159"/>
    </location>
</feature>
<reference evidence="3 4" key="1">
    <citation type="submission" date="2020-02" db="EMBL/GenBank/DDBJ databases">
        <title>Comparative genomics of sulfur disproportionating microorganisms.</title>
        <authorList>
            <person name="Ward L.M."/>
            <person name="Bertran E."/>
            <person name="Johnston D.T."/>
        </authorList>
    </citation>
    <scope>NUCLEOTIDE SEQUENCE [LARGE SCALE GENOMIC DNA]</scope>
    <source>
        <strain evidence="3 4">DSM 100025</strain>
    </source>
</reference>
<dbReference type="InterPro" id="IPR006015">
    <property type="entry name" value="Universal_stress_UspA"/>
</dbReference>
<dbReference type="PANTHER" id="PTHR46268:SF6">
    <property type="entry name" value="UNIVERSAL STRESS PROTEIN UP12"/>
    <property type="match status" value="1"/>
</dbReference>
<dbReference type="RefSeq" id="WP_163299128.1">
    <property type="nucleotide sequence ID" value="NZ_JAAGRR010000109.1"/>
</dbReference>
<keyword evidence="4" id="KW-1185">Reference proteome</keyword>
<dbReference type="Proteomes" id="UP000469346">
    <property type="component" value="Unassembled WGS sequence"/>
</dbReference>
<gene>
    <name evidence="3" type="ORF">G3N55_09140</name>
</gene>
<name>A0A6N9TTE0_DISTH</name>
<dbReference type="Gene3D" id="3.40.50.620">
    <property type="entry name" value="HUPs"/>
    <property type="match status" value="1"/>
</dbReference>
<comment type="similarity">
    <text evidence="1">Belongs to the universal stress protein A family.</text>
</comment>
<evidence type="ECO:0000259" key="2">
    <source>
        <dbReference type="Pfam" id="PF00582"/>
    </source>
</evidence>
<protein>
    <submittedName>
        <fullName evidence="3">Universal stress protein</fullName>
    </submittedName>
</protein>
<dbReference type="Pfam" id="PF00582">
    <property type="entry name" value="Usp"/>
    <property type="match status" value="1"/>
</dbReference>
<dbReference type="PANTHER" id="PTHR46268">
    <property type="entry name" value="STRESS RESPONSE PROTEIN NHAX"/>
    <property type="match status" value="1"/>
</dbReference>
<dbReference type="AlphaFoldDB" id="A0A6N9TTE0"/>
<evidence type="ECO:0000313" key="3">
    <source>
        <dbReference type="EMBL" id="NDY43004.1"/>
    </source>
</evidence>
<evidence type="ECO:0000256" key="1">
    <source>
        <dbReference type="ARBA" id="ARBA00008791"/>
    </source>
</evidence>
<proteinExistence type="inferred from homology"/>
<dbReference type="SUPFAM" id="SSF52402">
    <property type="entry name" value="Adenine nucleotide alpha hydrolases-like"/>
    <property type="match status" value="1"/>
</dbReference>
<organism evidence="3 4">
    <name type="scientific">Dissulfurirhabdus thermomarina</name>
    <dbReference type="NCBI Taxonomy" id="1765737"/>
    <lineage>
        <taxon>Bacteria</taxon>
        <taxon>Deltaproteobacteria</taxon>
        <taxon>Dissulfurirhabdaceae</taxon>
        <taxon>Dissulfurirhabdus</taxon>
    </lineage>
</organism>
<comment type="caution">
    <text evidence="3">The sequence shown here is derived from an EMBL/GenBank/DDBJ whole genome shotgun (WGS) entry which is preliminary data.</text>
</comment>